<accession>A0A7W8DYC4</accession>
<sequence length="156" mass="16715">MAAFATLSDVLARYPSEATILAADETTRLRDDSRIEAALDDGTAEVRAILAARYTRDELDRIDDDSRAALRIYTTDIALYRVALSFGRSNERVKERYDVAIARLQAIAKGSAALTFDGPGGGGSGAAGEPAGAVSPNEAIVVANDRVLTRDRLRGW</sequence>
<dbReference type="EMBL" id="JACHIH010000006">
    <property type="protein sequence ID" value="MBB5046788.1"/>
    <property type="molecule type" value="Genomic_DNA"/>
</dbReference>
<protein>
    <submittedName>
        <fullName evidence="1">Phage gp36-like protein</fullName>
    </submittedName>
</protein>
<dbReference type="Pfam" id="PF07030">
    <property type="entry name" value="Phage_Mu_Gp36"/>
    <property type="match status" value="1"/>
</dbReference>
<keyword evidence="2" id="KW-1185">Reference proteome</keyword>
<comment type="caution">
    <text evidence="1">The sequence shown here is derived from an EMBL/GenBank/DDBJ whole genome shotgun (WGS) entry which is preliminary data.</text>
</comment>
<dbReference type="InterPro" id="IPR009752">
    <property type="entry name" value="Phage_Mu_GpJ"/>
</dbReference>
<dbReference type="AlphaFoldDB" id="A0A7W8DYC4"/>
<evidence type="ECO:0000313" key="1">
    <source>
        <dbReference type="EMBL" id="MBB5046788.1"/>
    </source>
</evidence>
<proteinExistence type="predicted"/>
<name>A0A7W8DYC4_9BRAD</name>
<dbReference type="Proteomes" id="UP000542353">
    <property type="component" value="Unassembled WGS sequence"/>
</dbReference>
<dbReference type="RefSeq" id="WP_184256017.1">
    <property type="nucleotide sequence ID" value="NZ_JACHIH010000006.1"/>
</dbReference>
<organism evidence="1 2">
    <name type="scientific">Rhodopseudomonas rhenobacensis</name>
    <dbReference type="NCBI Taxonomy" id="87461"/>
    <lineage>
        <taxon>Bacteria</taxon>
        <taxon>Pseudomonadati</taxon>
        <taxon>Pseudomonadota</taxon>
        <taxon>Alphaproteobacteria</taxon>
        <taxon>Hyphomicrobiales</taxon>
        <taxon>Nitrobacteraceae</taxon>
        <taxon>Rhodopseudomonas</taxon>
    </lineage>
</organism>
<evidence type="ECO:0000313" key="2">
    <source>
        <dbReference type="Proteomes" id="UP000542353"/>
    </source>
</evidence>
<gene>
    <name evidence="1" type="ORF">HNR60_001536</name>
</gene>
<reference evidence="1 2" key="1">
    <citation type="submission" date="2020-08" db="EMBL/GenBank/DDBJ databases">
        <title>Genomic Encyclopedia of Type Strains, Phase IV (KMG-IV): sequencing the most valuable type-strain genomes for metagenomic binning, comparative biology and taxonomic classification.</title>
        <authorList>
            <person name="Goeker M."/>
        </authorList>
    </citation>
    <scope>NUCLEOTIDE SEQUENCE [LARGE SCALE GENOMIC DNA]</scope>
    <source>
        <strain evidence="1 2">DSM 12706</strain>
    </source>
</reference>